<comment type="caution">
    <text evidence="1">The sequence shown here is derived from an EMBL/GenBank/DDBJ whole genome shotgun (WGS) entry which is preliminary data.</text>
</comment>
<sequence length="156" mass="16476">MLALNLVAFEVGVTPAGQARARNPNNDDGGWTAELWESAGRGNPPSRLPGSSCSRVPEALSLAGRGLNSLEEWPAYVTKEAAECTAGRKSLSLGAEELVSPSPALAAQLPGARNKAKVNKWQVATNTTPSSCQAWNSPKSFESLREDLMWLSLAGV</sequence>
<dbReference type="AlphaFoldDB" id="A0A8H7NKF8"/>
<gene>
    <name evidence="1" type="ORF">IM811_008568</name>
</gene>
<proteinExistence type="predicted"/>
<evidence type="ECO:0000313" key="1">
    <source>
        <dbReference type="EMBL" id="KAF9757624.1"/>
    </source>
</evidence>
<dbReference type="EMBL" id="JADCTT010000002">
    <property type="protein sequence ID" value="KAF9757624.1"/>
    <property type="molecule type" value="Genomic_DNA"/>
</dbReference>
<organism evidence="1 2">
    <name type="scientific">Bionectria ochroleuca</name>
    <name type="common">Gliocladium roseum</name>
    <dbReference type="NCBI Taxonomy" id="29856"/>
    <lineage>
        <taxon>Eukaryota</taxon>
        <taxon>Fungi</taxon>
        <taxon>Dikarya</taxon>
        <taxon>Ascomycota</taxon>
        <taxon>Pezizomycotina</taxon>
        <taxon>Sordariomycetes</taxon>
        <taxon>Hypocreomycetidae</taxon>
        <taxon>Hypocreales</taxon>
        <taxon>Bionectriaceae</taxon>
        <taxon>Clonostachys</taxon>
    </lineage>
</organism>
<reference evidence="1" key="1">
    <citation type="submission" date="2020-10" db="EMBL/GenBank/DDBJ databases">
        <title>High-Quality Genome Resource of Clonostachys rosea strain S41 by Oxford Nanopore Long-Read Sequencing.</title>
        <authorList>
            <person name="Wang H."/>
        </authorList>
    </citation>
    <scope>NUCLEOTIDE SEQUENCE</scope>
    <source>
        <strain evidence="1">S41</strain>
    </source>
</reference>
<name>A0A8H7NKF8_BIOOC</name>
<protein>
    <submittedName>
        <fullName evidence="1">Uncharacterized protein</fullName>
    </submittedName>
</protein>
<dbReference type="Proteomes" id="UP000616885">
    <property type="component" value="Unassembled WGS sequence"/>
</dbReference>
<accession>A0A8H7NKF8</accession>
<evidence type="ECO:0000313" key="2">
    <source>
        <dbReference type="Proteomes" id="UP000616885"/>
    </source>
</evidence>